<dbReference type="EMBL" id="KL142386">
    <property type="protein sequence ID" value="KDR73208.1"/>
    <property type="molecule type" value="Genomic_DNA"/>
</dbReference>
<evidence type="ECO:0000313" key="1">
    <source>
        <dbReference type="EMBL" id="KDR73208.1"/>
    </source>
</evidence>
<dbReference type="OrthoDB" id="2692480at2759"/>
<dbReference type="AlphaFoldDB" id="A0A067T2E9"/>
<dbReference type="Proteomes" id="UP000027222">
    <property type="component" value="Unassembled WGS sequence"/>
</dbReference>
<dbReference type="HOGENOM" id="CLU_1825418_0_0_1"/>
<protein>
    <submittedName>
        <fullName evidence="1">Uncharacterized protein</fullName>
    </submittedName>
</protein>
<organism evidence="1 2">
    <name type="scientific">Galerina marginata (strain CBS 339.88)</name>
    <dbReference type="NCBI Taxonomy" id="685588"/>
    <lineage>
        <taxon>Eukaryota</taxon>
        <taxon>Fungi</taxon>
        <taxon>Dikarya</taxon>
        <taxon>Basidiomycota</taxon>
        <taxon>Agaricomycotina</taxon>
        <taxon>Agaricomycetes</taxon>
        <taxon>Agaricomycetidae</taxon>
        <taxon>Agaricales</taxon>
        <taxon>Agaricineae</taxon>
        <taxon>Strophariaceae</taxon>
        <taxon>Galerina</taxon>
    </lineage>
</organism>
<reference evidence="2" key="1">
    <citation type="journal article" date="2014" name="Proc. Natl. Acad. Sci. U.S.A.">
        <title>Extensive sampling of basidiomycete genomes demonstrates inadequacy of the white-rot/brown-rot paradigm for wood decay fungi.</title>
        <authorList>
            <person name="Riley R."/>
            <person name="Salamov A.A."/>
            <person name="Brown D.W."/>
            <person name="Nagy L.G."/>
            <person name="Floudas D."/>
            <person name="Held B.W."/>
            <person name="Levasseur A."/>
            <person name="Lombard V."/>
            <person name="Morin E."/>
            <person name="Otillar R."/>
            <person name="Lindquist E.A."/>
            <person name="Sun H."/>
            <person name="LaButti K.M."/>
            <person name="Schmutz J."/>
            <person name="Jabbour D."/>
            <person name="Luo H."/>
            <person name="Baker S.E."/>
            <person name="Pisabarro A.G."/>
            <person name="Walton J.D."/>
            <person name="Blanchette R.A."/>
            <person name="Henrissat B."/>
            <person name="Martin F."/>
            <person name="Cullen D."/>
            <person name="Hibbett D.S."/>
            <person name="Grigoriev I.V."/>
        </authorList>
    </citation>
    <scope>NUCLEOTIDE SEQUENCE [LARGE SCALE GENOMIC DNA]</scope>
    <source>
        <strain evidence="2">CBS 339.88</strain>
    </source>
</reference>
<accession>A0A067T2E9</accession>
<proteinExistence type="predicted"/>
<gene>
    <name evidence="1" type="ORF">GALMADRAFT_724746</name>
</gene>
<name>A0A067T2E9_GALM3</name>
<keyword evidence="2" id="KW-1185">Reference proteome</keyword>
<evidence type="ECO:0000313" key="2">
    <source>
        <dbReference type="Proteomes" id="UP000027222"/>
    </source>
</evidence>
<sequence length="141" mass="15986">MGDANWRFYVLVANEVIQVGAGPDFTLSALVTEMKAPHREPPALLKRTSYKRCIFYKLNNPIPFSEATATRISEIMTSLQDRNKYEKLEPSTQLKNIAQNFSSNHLHLVIEFMPDEKEKCHGGAPVDTGRRSFKRRCLCGG</sequence>